<comment type="cofactor">
    <cofactor evidence="13">
        <name>Mn(2+)</name>
        <dbReference type="ChEBI" id="CHEBI:29035"/>
    </cofactor>
    <cofactor evidence="13">
        <name>Mg(2+)</name>
        <dbReference type="ChEBI" id="CHEBI:18420"/>
    </cofactor>
    <text evidence="13">Binds 2 metal ions per subunit. Manganese or magnesium.</text>
</comment>
<gene>
    <name evidence="15" type="ORF">H9848_01235</name>
</gene>
<feature type="domain" description="RNase H type-1" evidence="14">
    <location>
        <begin position="78"/>
        <end position="212"/>
    </location>
</feature>
<sequence length="212" mass="23756">MAKRKTKYYVVWQGLAPGVYETWETCKAQVHGQKGAKYKSFPTREEAEQAFKNGPEAYWGIASLQSEIHKTSASATGQPIRESLAVDAACSGNPGNMEYRGVYTATGQEIFHIGPMKEGTNNIGEFLALVHGLALLKQKGLDWPIYSDSRNAISWVKNKKCKTKLARTSVNEPIFDLIERAERWLNAHTYTTPILKWETSAWGEIPADFGRK</sequence>
<dbReference type="PROSITE" id="PS50879">
    <property type="entry name" value="RNASE_H_1"/>
    <property type="match status" value="1"/>
</dbReference>
<keyword evidence="11 12" id="KW-0460">Magnesium</keyword>
<dbReference type="Gene3D" id="3.30.420.10">
    <property type="entry name" value="Ribonuclease H-like superfamily/Ribonuclease H"/>
    <property type="match status" value="1"/>
</dbReference>
<comment type="catalytic activity">
    <reaction evidence="1 12">
        <text>Endonucleolytic cleavage to 5'-phosphomonoester.</text>
        <dbReference type="EC" id="3.1.26.4"/>
    </reaction>
</comment>
<reference evidence="15" key="2">
    <citation type="submission" date="2021-04" db="EMBL/GenBank/DDBJ databases">
        <authorList>
            <person name="Gilroy R."/>
        </authorList>
    </citation>
    <scope>NUCLEOTIDE SEQUENCE</scope>
    <source>
        <strain evidence="15">ChiHecec2B26-12326</strain>
    </source>
</reference>
<feature type="binding site" evidence="13">
    <location>
        <position position="208"/>
    </location>
    <ligand>
        <name>Mg(2+)</name>
        <dbReference type="ChEBI" id="CHEBI:18420"/>
        <label>1</label>
    </ligand>
</feature>
<evidence type="ECO:0000256" key="11">
    <source>
        <dbReference type="ARBA" id="ARBA00022842"/>
    </source>
</evidence>
<feature type="binding site" evidence="13">
    <location>
        <position position="125"/>
    </location>
    <ligand>
        <name>Mg(2+)</name>
        <dbReference type="ChEBI" id="CHEBI:18420"/>
        <label>2</label>
    </ligand>
</feature>
<comment type="function">
    <text evidence="3 12">Endonuclease that specifically degrades the RNA of RNA-DNA hybrids.</text>
</comment>
<keyword evidence="12" id="KW-0963">Cytoplasm</keyword>
<dbReference type="PIRSF" id="PIRSF037839">
    <property type="entry name" value="Ribonuclease_H"/>
    <property type="match status" value="1"/>
</dbReference>
<dbReference type="InterPro" id="IPR037056">
    <property type="entry name" value="RNase_H1_N_sf"/>
</dbReference>
<dbReference type="GO" id="GO:0003676">
    <property type="term" value="F:nucleic acid binding"/>
    <property type="evidence" value="ECO:0007669"/>
    <property type="project" value="UniProtKB-UniRule"/>
</dbReference>
<feature type="binding site" evidence="13">
    <location>
        <position position="87"/>
    </location>
    <ligand>
        <name>Mg(2+)</name>
        <dbReference type="ChEBI" id="CHEBI:18420"/>
        <label>1</label>
    </ligand>
</feature>
<feature type="binding site" evidence="13">
    <location>
        <position position="148"/>
    </location>
    <ligand>
        <name>Mg(2+)</name>
        <dbReference type="ChEBI" id="CHEBI:18420"/>
        <label>2</label>
    </ligand>
</feature>
<comment type="caution">
    <text evidence="15">The sequence shown here is derived from an EMBL/GenBank/DDBJ whole genome shotgun (WGS) entry which is preliminary data.</text>
</comment>
<keyword evidence="13" id="KW-0464">Manganese</keyword>
<evidence type="ECO:0000256" key="5">
    <source>
        <dbReference type="ARBA" id="ARBA00012180"/>
    </source>
</evidence>
<dbReference type="InterPro" id="IPR012337">
    <property type="entry name" value="RNaseH-like_sf"/>
</dbReference>
<organism evidence="15 16">
    <name type="scientific">Candidatus Parabacteroides intestinigallinarum</name>
    <dbReference type="NCBI Taxonomy" id="2838722"/>
    <lineage>
        <taxon>Bacteria</taxon>
        <taxon>Pseudomonadati</taxon>
        <taxon>Bacteroidota</taxon>
        <taxon>Bacteroidia</taxon>
        <taxon>Bacteroidales</taxon>
        <taxon>Tannerellaceae</taxon>
        <taxon>Parabacteroides</taxon>
    </lineage>
</organism>
<dbReference type="InterPro" id="IPR017290">
    <property type="entry name" value="RNase_H_bac"/>
</dbReference>
<keyword evidence="8 12" id="KW-0479">Metal-binding</keyword>
<evidence type="ECO:0000256" key="13">
    <source>
        <dbReference type="PIRSR" id="PIRSR037839-1"/>
    </source>
</evidence>
<evidence type="ECO:0000256" key="2">
    <source>
        <dbReference type="ARBA" id="ARBA00001946"/>
    </source>
</evidence>
<dbReference type="Proteomes" id="UP000823847">
    <property type="component" value="Unassembled WGS sequence"/>
</dbReference>
<keyword evidence="7 12" id="KW-0540">Nuclease</keyword>
<dbReference type="EC" id="3.1.26.4" evidence="5 12"/>
<dbReference type="Gene3D" id="3.40.970.10">
    <property type="entry name" value="Ribonuclease H1, N-terminal domain"/>
    <property type="match status" value="1"/>
</dbReference>
<comment type="subcellular location">
    <subcellularLocation>
        <location evidence="12">Cytoplasm</location>
    </subcellularLocation>
</comment>
<evidence type="ECO:0000256" key="4">
    <source>
        <dbReference type="ARBA" id="ARBA00005300"/>
    </source>
</evidence>
<dbReference type="InterPro" id="IPR009027">
    <property type="entry name" value="Ribosomal_bL9/RNase_H1_N"/>
</dbReference>
<dbReference type="CDD" id="cd13935">
    <property type="entry name" value="RNase_H_bacteria_like"/>
    <property type="match status" value="1"/>
</dbReference>
<evidence type="ECO:0000259" key="14">
    <source>
        <dbReference type="PROSITE" id="PS50879"/>
    </source>
</evidence>
<dbReference type="InterPro" id="IPR002156">
    <property type="entry name" value="RNaseH_domain"/>
</dbReference>
<dbReference type="Pfam" id="PF00075">
    <property type="entry name" value="RNase_H"/>
    <property type="match status" value="1"/>
</dbReference>
<evidence type="ECO:0000256" key="9">
    <source>
        <dbReference type="ARBA" id="ARBA00022759"/>
    </source>
</evidence>
<dbReference type="InterPro" id="IPR011320">
    <property type="entry name" value="RNase_H1_N"/>
</dbReference>
<dbReference type="GO" id="GO:0043137">
    <property type="term" value="P:DNA replication, removal of RNA primer"/>
    <property type="evidence" value="ECO:0007669"/>
    <property type="project" value="TreeGrafter"/>
</dbReference>
<keyword evidence="9 12" id="KW-0255">Endonuclease</keyword>
<dbReference type="SUPFAM" id="SSF55658">
    <property type="entry name" value="L9 N-domain-like"/>
    <property type="match status" value="1"/>
</dbReference>
<dbReference type="InterPro" id="IPR036397">
    <property type="entry name" value="RNaseH_sf"/>
</dbReference>
<dbReference type="Pfam" id="PF01693">
    <property type="entry name" value="Cauli_VI"/>
    <property type="match status" value="1"/>
</dbReference>
<evidence type="ECO:0000313" key="16">
    <source>
        <dbReference type="Proteomes" id="UP000823847"/>
    </source>
</evidence>
<keyword evidence="10 12" id="KW-0378">Hydrolase</keyword>
<evidence type="ECO:0000256" key="12">
    <source>
        <dbReference type="PIRNR" id="PIRNR037839"/>
    </source>
</evidence>
<comment type="similarity">
    <text evidence="4 12">Belongs to the RNase H family.</text>
</comment>
<dbReference type="GO" id="GO:0046872">
    <property type="term" value="F:metal ion binding"/>
    <property type="evidence" value="ECO:0007669"/>
    <property type="project" value="UniProtKB-KW"/>
</dbReference>
<dbReference type="EMBL" id="DXEN01000008">
    <property type="protein sequence ID" value="HIX85222.1"/>
    <property type="molecule type" value="Genomic_DNA"/>
</dbReference>
<evidence type="ECO:0000256" key="7">
    <source>
        <dbReference type="ARBA" id="ARBA00022722"/>
    </source>
</evidence>
<reference evidence="15" key="1">
    <citation type="journal article" date="2021" name="PeerJ">
        <title>Extensive microbial diversity within the chicken gut microbiome revealed by metagenomics and culture.</title>
        <authorList>
            <person name="Gilroy R."/>
            <person name="Ravi A."/>
            <person name="Getino M."/>
            <person name="Pursley I."/>
            <person name="Horton D.L."/>
            <person name="Alikhan N.F."/>
            <person name="Baker D."/>
            <person name="Gharbi K."/>
            <person name="Hall N."/>
            <person name="Watson M."/>
            <person name="Adriaenssens E.M."/>
            <person name="Foster-Nyarko E."/>
            <person name="Jarju S."/>
            <person name="Secka A."/>
            <person name="Antonio M."/>
            <person name="Oren A."/>
            <person name="Chaudhuri R.R."/>
            <person name="La Ragione R."/>
            <person name="Hildebrand F."/>
            <person name="Pallen M.J."/>
        </authorList>
    </citation>
    <scope>NUCLEOTIDE SEQUENCE</scope>
    <source>
        <strain evidence="15">ChiHecec2B26-12326</strain>
    </source>
</reference>
<evidence type="ECO:0000256" key="1">
    <source>
        <dbReference type="ARBA" id="ARBA00000077"/>
    </source>
</evidence>
<dbReference type="PANTHER" id="PTHR10642">
    <property type="entry name" value="RIBONUCLEASE H1"/>
    <property type="match status" value="1"/>
</dbReference>
<evidence type="ECO:0000256" key="10">
    <source>
        <dbReference type="ARBA" id="ARBA00022801"/>
    </source>
</evidence>
<dbReference type="InterPro" id="IPR050092">
    <property type="entry name" value="RNase_H"/>
</dbReference>
<evidence type="ECO:0000256" key="3">
    <source>
        <dbReference type="ARBA" id="ARBA00004065"/>
    </source>
</evidence>
<protein>
    <recommendedName>
        <fullName evidence="6 12">Ribonuclease H</fullName>
        <ecNumber evidence="5 12">3.1.26.4</ecNumber>
    </recommendedName>
</protein>
<dbReference type="FunFam" id="3.40.970.10:FF:000002">
    <property type="entry name" value="Ribonuclease H"/>
    <property type="match status" value="1"/>
</dbReference>
<name>A0A9D1XP74_9BACT</name>
<dbReference type="AlphaFoldDB" id="A0A9D1XP74"/>
<evidence type="ECO:0000256" key="8">
    <source>
        <dbReference type="ARBA" id="ARBA00022723"/>
    </source>
</evidence>
<accession>A0A9D1XP74</accession>
<evidence type="ECO:0000313" key="15">
    <source>
        <dbReference type="EMBL" id="HIX85222.1"/>
    </source>
</evidence>
<evidence type="ECO:0000256" key="6">
    <source>
        <dbReference type="ARBA" id="ARBA00017721"/>
    </source>
</evidence>
<dbReference type="PANTHER" id="PTHR10642:SF26">
    <property type="entry name" value="RIBONUCLEASE H1"/>
    <property type="match status" value="1"/>
</dbReference>
<proteinExistence type="inferred from homology"/>
<comment type="cofactor">
    <cofactor evidence="2">
        <name>Mg(2+)</name>
        <dbReference type="ChEBI" id="CHEBI:18420"/>
    </cofactor>
</comment>
<dbReference type="GO" id="GO:0005737">
    <property type="term" value="C:cytoplasm"/>
    <property type="evidence" value="ECO:0007669"/>
    <property type="project" value="UniProtKB-SubCell"/>
</dbReference>
<dbReference type="GO" id="GO:0004523">
    <property type="term" value="F:RNA-DNA hybrid ribonuclease activity"/>
    <property type="evidence" value="ECO:0007669"/>
    <property type="project" value="UniProtKB-UniRule"/>
</dbReference>
<dbReference type="SUPFAM" id="SSF53098">
    <property type="entry name" value="Ribonuclease H-like"/>
    <property type="match status" value="1"/>
</dbReference>